<feature type="region of interest" description="Disordered" evidence="5">
    <location>
        <begin position="236"/>
        <end position="255"/>
    </location>
</feature>
<dbReference type="InterPro" id="IPR013930">
    <property type="entry name" value="RPAP1_N"/>
</dbReference>
<dbReference type="Pfam" id="PF25766">
    <property type="entry name" value="TPR_RPAP1"/>
    <property type="match status" value="1"/>
</dbReference>
<dbReference type="InterPro" id="IPR057989">
    <property type="entry name" value="TPR_RPAP1/MINIYO-like"/>
</dbReference>
<feature type="domain" description="RPAP1 N-terminal" evidence="7">
    <location>
        <begin position="93"/>
        <end position="136"/>
    </location>
</feature>
<proteinExistence type="inferred from homology"/>
<feature type="domain" description="RPAP1 C-terminal" evidence="6">
    <location>
        <begin position="259"/>
        <end position="325"/>
    </location>
</feature>
<evidence type="ECO:0000259" key="8">
    <source>
        <dbReference type="Pfam" id="PF25766"/>
    </source>
</evidence>
<evidence type="ECO:0000256" key="2">
    <source>
        <dbReference type="ARBA" id="ARBA00009953"/>
    </source>
</evidence>
<dbReference type="PANTHER" id="PTHR21483:SF18">
    <property type="entry name" value="RNA POLYMERASE II-ASSOCIATED PROTEIN 1"/>
    <property type="match status" value="1"/>
</dbReference>
<evidence type="ECO:0000259" key="6">
    <source>
        <dbReference type="Pfam" id="PF08620"/>
    </source>
</evidence>
<name>A0AAD7EWP9_9AGAR</name>
<dbReference type="PANTHER" id="PTHR21483">
    <property type="entry name" value="RNA POLYMERASE II-ASSOCIATED PROTEIN 1"/>
    <property type="match status" value="1"/>
</dbReference>
<feature type="compositionally biased region" description="Basic and acidic residues" evidence="5">
    <location>
        <begin position="53"/>
        <end position="67"/>
    </location>
</feature>
<organism evidence="9 10">
    <name type="scientific">Mycena albidolilacea</name>
    <dbReference type="NCBI Taxonomy" id="1033008"/>
    <lineage>
        <taxon>Eukaryota</taxon>
        <taxon>Fungi</taxon>
        <taxon>Dikarya</taxon>
        <taxon>Basidiomycota</taxon>
        <taxon>Agaricomycotina</taxon>
        <taxon>Agaricomycetes</taxon>
        <taxon>Agaricomycetidae</taxon>
        <taxon>Agaricales</taxon>
        <taxon>Marasmiineae</taxon>
        <taxon>Mycenaceae</taxon>
        <taxon>Mycena</taxon>
    </lineage>
</organism>
<dbReference type="InterPro" id="IPR039913">
    <property type="entry name" value="RPAP1/Rba50"/>
</dbReference>
<reference evidence="9" key="1">
    <citation type="submission" date="2023-03" db="EMBL/GenBank/DDBJ databases">
        <title>Massive genome expansion in bonnet fungi (Mycena s.s.) driven by repeated elements and novel gene families across ecological guilds.</title>
        <authorList>
            <consortium name="Lawrence Berkeley National Laboratory"/>
            <person name="Harder C.B."/>
            <person name="Miyauchi S."/>
            <person name="Viragh M."/>
            <person name="Kuo A."/>
            <person name="Thoen E."/>
            <person name="Andreopoulos B."/>
            <person name="Lu D."/>
            <person name="Skrede I."/>
            <person name="Drula E."/>
            <person name="Henrissat B."/>
            <person name="Morin E."/>
            <person name="Kohler A."/>
            <person name="Barry K."/>
            <person name="LaButti K."/>
            <person name="Morin E."/>
            <person name="Salamov A."/>
            <person name="Lipzen A."/>
            <person name="Mereny Z."/>
            <person name="Hegedus B."/>
            <person name="Baldrian P."/>
            <person name="Stursova M."/>
            <person name="Weitz H."/>
            <person name="Taylor A."/>
            <person name="Grigoriev I.V."/>
            <person name="Nagy L.G."/>
            <person name="Martin F."/>
            <person name="Kauserud H."/>
        </authorList>
    </citation>
    <scope>NUCLEOTIDE SEQUENCE</scope>
    <source>
        <strain evidence="9">CBHHK002</strain>
    </source>
</reference>
<evidence type="ECO:0000259" key="7">
    <source>
        <dbReference type="Pfam" id="PF08621"/>
    </source>
</evidence>
<keyword evidence="10" id="KW-1185">Reference proteome</keyword>
<feature type="region of interest" description="Disordered" evidence="5">
    <location>
        <begin position="18"/>
        <end position="68"/>
    </location>
</feature>
<dbReference type="AlphaFoldDB" id="A0AAD7EWP9"/>
<gene>
    <name evidence="9" type="ORF">DFH08DRAFT_499129</name>
</gene>
<comment type="caution">
    <text evidence="9">The sequence shown here is derived from an EMBL/GenBank/DDBJ whole genome shotgun (WGS) entry which is preliminary data.</text>
</comment>
<dbReference type="GO" id="GO:0006366">
    <property type="term" value="P:transcription by RNA polymerase II"/>
    <property type="evidence" value="ECO:0007669"/>
    <property type="project" value="InterPro"/>
</dbReference>
<sequence length="1238" mass="134226">MASLQQPPQLVGAVFERAPASAPKTFTPFSQGPSKAGFPQAQHRSQKKSAFARAREAQADRRERDHVPAVVPAKVPATDKVDVKEEADDWRAQISRENELRVSAMTDEERQEEQREILERFGPGIGDILKKVREARATTAASAIPSALSTPSSTRPASRASKQLRFAEVTPNDVHVYESAPPSPRKKALALPAPDARDQDVVSLPPLSTPQAPPSEPEEGTPEYIRSRFFPSAPANNPDLAWMEDTPPPNSSTSAPDLLRFDLVGNPLAAPLHASLPTHLGLHHHAPDADGVQRAGYTLTDVFTTAHSSVRAQRVAGMRMLAGVARWIGAVARGDADLVPGTLKATEVGELKTRVLATGISALAERGALGVHAVEVVWECVVGWAAAEDALDVDVEPDMEGVELGSKEDALPLKQLLPQIVAALSTQSESPDSSASARILAILHRLARQTNEIATEIVSTPNLITSLFRTFLLTDSATANPAALDLLTTLASSTRANAQILTPPADALLRFVATLPPPPGSAALLTKTLTFYKTLAAYGLYAHVASTAHLQLAAVAEYLLTPNDSADKRLMRVSWLGVLEGWIVCATDPHATTPEHEILWSQVVAWGWNQDILALRERLSVAQEDWGTWAALWRAESAWLEGARVNGVRGGEAERAECVSAIKAEFEDAENGKEHAVVKGALVAFAAVLNDFGMGGAAKLRALGRLAEVLMASMRLWIACLPPAADGPLPAPPFSLPFAQLSDLCAQLVSHPLWVRLPKSGPGYVLYRPPARMLAVYLRLSQRLPDVSADVWMAQALSILGRLMPGDEESALQATEDVLALVTPQWAHARGLAFGVPQELWDRGAVGIVKPFLVRAVQPQDDVCIGPWCATPGSIKRATTLRLPVVTSSQRRRDHGHGLPLRRDWTLSPLDHLLRSGTSPVFNNLPTGWDASEVEVTRATLLLTKIAREVAVRYSFSEFVLSKEEAVFGCMKVFMLEHGQPHIGNSSEEVFRDAAVGRLMDDLLAPYTATASSSSTTEEAVPPSPVIPSPPAQPDLEDVAVGFLGAGTPFYQYYTDFVALYDAISFAHPTFARLLLPPTAMRYAPDYRRHLWNDFAHVLKSVRVEPGDVVTADLGEYLWPVEDDVQMIGAYLRALVNGGLTGFLRMVATHHVACSIWPDLRAGGVGEERAEKLLRVVLDQAAKEAVREVVCYRQAREGRVQVAPGCFELSEEVKRVRLEYVERVGGERFVSRVEGLLG</sequence>
<evidence type="ECO:0000256" key="5">
    <source>
        <dbReference type="SAM" id="MobiDB-lite"/>
    </source>
</evidence>
<feature type="compositionally biased region" description="Polar residues" evidence="5">
    <location>
        <begin position="147"/>
        <end position="156"/>
    </location>
</feature>
<dbReference type="InterPro" id="IPR013929">
    <property type="entry name" value="RPAP1_C"/>
</dbReference>
<dbReference type="Proteomes" id="UP001218218">
    <property type="component" value="Unassembled WGS sequence"/>
</dbReference>
<evidence type="ECO:0000256" key="3">
    <source>
        <dbReference type="ARBA" id="ARBA00023163"/>
    </source>
</evidence>
<dbReference type="EMBL" id="JARIHO010000009">
    <property type="protein sequence ID" value="KAJ7355411.1"/>
    <property type="molecule type" value="Genomic_DNA"/>
</dbReference>
<comment type="subcellular location">
    <subcellularLocation>
        <location evidence="1">Nucleus</location>
    </subcellularLocation>
</comment>
<keyword evidence="4" id="KW-0539">Nucleus</keyword>
<protein>
    <submittedName>
        <fullName evidence="9">Uncharacterized protein</fullName>
    </submittedName>
</protein>
<evidence type="ECO:0000256" key="1">
    <source>
        <dbReference type="ARBA" id="ARBA00004123"/>
    </source>
</evidence>
<evidence type="ECO:0000256" key="4">
    <source>
        <dbReference type="ARBA" id="ARBA00023242"/>
    </source>
</evidence>
<dbReference type="Pfam" id="PF08620">
    <property type="entry name" value="RPAP1_C"/>
    <property type="match status" value="1"/>
</dbReference>
<feature type="region of interest" description="Disordered" evidence="5">
    <location>
        <begin position="175"/>
        <end position="222"/>
    </location>
</feature>
<evidence type="ECO:0000313" key="10">
    <source>
        <dbReference type="Proteomes" id="UP001218218"/>
    </source>
</evidence>
<feature type="region of interest" description="Disordered" evidence="5">
    <location>
        <begin position="136"/>
        <end position="161"/>
    </location>
</feature>
<feature type="domain" description="RPAP1/MINIYO-like TPR repeats" evidence="8">
    <location>
        <begin position="1049"/>
        <end position="1153"/>
    </location>
</feature>
<accession>A0AAD7EWP9</accession>
<evidence type="ECO:0000313" key="9">
    <source>
        <dbReference type="EMBL" id="KAJ7355411.1"/>
    </source>
</evidence>
<keyword evidence="3" id="KW-0804">Transcription</keyword>
<comment type="similarity">
    <text evidence="2">Belongs to the RPAP1 family.</text>
</comment>
<dbReference type="Pfam" id="PF08621">
    <property type="entry name" value="RPAP1_N"/>
    <property type="match status" value="1"/>
</dbReference>